<proteinExistence type="predicted"/>
<keyword evidence="1" id="KW-0540">Nuclease</keyword>
<dbReference type="Pfam" id="PF06356">
    <property type="entry name" value="DUF1064"/>
    <property type="match status" value="1"/>
</dbReference>
<dbReference type="EMBL" id="BK015707">
    <property type="protein sequence ID" value="DAE21086.1"/>
    <property type="molecule type" value="Genomic_DNA"/>
</dbReference>
<accession>A0A8S5QPD6</accession>
<evidence type="ECO:0000313" key="1">
    <source>
        <dbReference type="EMBL" id="DAE21086.1"/>
    </source>
</evidence>
<dbReference type="InterPro" id="IPR009414">
    <property type="entry name" value="DUF1064"/>
</dbReference>
<reference evidence="1" key="1">
    <citation type="journal article" date="2021" name="Proc. Natl. Acad. Sci. U.S.A.">
        <title>A Catalog of Tens of Thousands of Viruses from Human Metagenomes Reveals Hidden Associations with Chronic Diseases.</title>
        <authorList>
            <person name="Tisza M.J."/>
            <person name="Buck C.B."/>
        </authorList>
    </citation>
    <scope>NUCLEOTIDE SEQUENCE</scope>
    <source>
        <strain evidence="1">CtRCE13</strain>
    </source>
</reference>
<organism evidence="1">
    <name type="scientific">Siphoviridae sp. ctRCE13</name>
    <dbReference type="NCBI Taxonomy" id="2826332"/>
    <lineage>
        <taxon>Viruses</taxon>
        <taxon>Duplodnaviria</taxon>
        <taxon>Heunggongvirae</taxon>
        <taxon>Uroviricota</taxon>
        <taxon>Caudoviricetes</taxon>
    </lineage>
</organism>
<protein>
    <submittedName>
        <fullName evidence="1">Endonuclease</fullName>
    </submittedName>
</protein>
<keyword evidence="1" id="KW-0255">Endonuclease</keyword>
<dbReference type="Gene3D" id="3.40.91.30">
    <property type="match status" value="1"/>
</dbReference>
<keyword evidence="1" id="KW-0378">Hydrolase</keyword>
<sequence>MNKYRNKKVIVDGEEFDSKKEGNRYKELRLLERAGEISNLELQPRFLLQDKFKKNGKTYRKIEYVADFKYIENGKTIVEDVKGMQTDVFKLKHKMFEKVYPDLELRIIK</sequence>
<dbReference type="GO" id="GO:0004519">
    <property type="term" value="F:endonuclease activity"/>
    <property type="evidence" value="ECO:0007669"/>
    <property type="project" value="UniProtKB-KW"/>
</dbReference>
<name>A0A8S5QPD6_9CAUD</name>